<keyword evidence="3 8" id="KW-1134">Transmembrane beta strand</keyword>
<dbReference type="PROSITE" id="PS52016">
    <property type="entry name" value="TONB_DEPENDENT_REC_3"/>
    <property type="match status" value="1"/>
</dbReference>
<dbReference type="InterPro" id="IPR039426">
    <property type="entry name" value="TonB-dep_rcpt-like"/>
</dbReference>
<evidence type="ECO:0000256" key="9">
    <source>
        <dbReference type="RuleBase" id="RU003357"/>
    </source>
</evidence>
<dbReference type="Gene3D" id="2.40.170.20">
    <property type="entry name" value="TonB-dependent receptor, beta-barrel domain"/>
    <property type="match status" value="1"/>
</dbReference>
<proteinExistence type="inferred from homology"/>
<keyword evidence="6 8" id="KW-0472">Membrane</keyword>
<dbReference type="InterPro" id="IPR012910">
    <property type="entry name" value="Plug_dom"/>
</dbReference>
<dbReference type="InterPro" id="IPR036942">
    <property type="entry name" value="Beta-barrel_TonB_sf"/>
</dbReference>
<feature type="signal peptide" evidence="10">
    <location>
        <begin position="1"/>
        <end position="21"/>
    </location>
</feature>
<evidence type="ECO:0000259" key="12">
    <source>
        <dbReference type="Pfam" id="PF07715"/>
    </source>
</evidence>
<evidence type="ECO:0000256" key="8">
    <source>
        <dbReference type="PROSITE-ProRule" id="PRU01360"/>
    </source>
</evidence>
<evidence type="ECO:0000256" key="3">
    <source>
        <dbReference type="ARBA" id="ARBA00022452"/>
    </source>
</evidence>
<dbReference type="SUPFAM" id="SSF56935">
    <property type="entry name" value="Porins"/>
    <property type="match status" value="1"/>
</dbReference>
<organism evidence="13 14">
    <name type="scientific">Moraxella bovoculi</name>
    <dbReference type="NCBI Taxonomy" id="386891"/>
    <lineage>
        <taxon>Bacteria</taxon>
        <taxon>Pseudomonadati</taxon>
        <taxon>Pseudomonadota</taxon>
        <taxon>Gammaproteobacteria</taxon>
        <taxon>Moraxellales</taxon>
        <taxon>Moraxellaceae</taxon>
        <taxon>Moraxella</taxon>
    </lineage>
</organism>
<evidence type="ECO:0000256" key="1">
    <source>
        <dbReference type="ARBA" id="ARBA00004571"/>
    </source>
</evidence>
<accession>A0AAC8PUV9</accession>
<evidence type="ECO:0000313" key="14">
    <source>
        <dbReference type="Proteomes" id="UP000077465"/>
    </source>
</evidence>
<feature type="domain" description="TonB-dependent receptor plug" evidence="12">
    <location>
        <begin position="60"/>
        <end position="155"/>
    </location>
</feature>
<keyword evidence="4 8" id="KW-0812">Transmembrane</keyword>
<keyword evidence="10" id="KW-0732">Signal</keyword>
<evidence type="ECO:0000259" key="11">
    <source>
        <dbReference type="Pfam" id="PF00593"/>
    </source>
</evidence>
<evidence type="ECO:0000313" key="13">
    <source>
        <dbReference type="EMBL" id="AKG07204.1"/>
    </source>
</evidence>
<name>A0AAC8PUV9_9GAMM</name>
<dbReference type="Proteomes" id="UP000077465">
    <property type="component" value="Chromosome"/>
</dbReference>
<comment type="similarity">
    <text evidence="8 9">Belongs to the TonB-dependent receptor family.</text>
</comment>
<dbReference type="InterPro" id="IPR037066">
    <property type="entry name" value="Plug_dom_sf"/>
</dbReference>
<evidence type="ECO:0000256" key="2">
    <source>
        <dbReference type="ARBA" id="ARBA00022448"/>
    </source>
</evidence>
<dbReference type="Gene3D" id="2.170.130.10">
    <property type="entry name" value="TonB-dependent receptor, plug domain"/>
    <property type="match status" value="1"/>
</dbReference>
<protein>
    <submittedName>
        <fullName evidence="13">Iron-regulated outer membrane protein</fullName>
    </submittedName>
</protein>
<comment type="subcellular location">
    <subcellularLocation>
        <location evidence="1 8">Cell outer membrane</location>
        <topology evidence="1 8">Multi-pass membrane protein</topology>
    </subcellularLocation>
</comment>
<evidence type="ECO:0000256" key="6">
    <source>
        <dbReference type="ARBA" id="ARBA00023136"/>
    </source>
</evidence>
<evidence type="ECO:0000256" key="5">
    <source>
        <dbReference type="ARBA" id="ARBA00023077"/>
    </source>
</evidence>
<dbReference type="GO" id="GO:0015344">
    <property type="term" value="F:siderophore uptake transmembrane transporter activity"/>
    <property type="evidence" value="ECO:0007669"/>
    <property type="project" value="TreeGrafter"/>
</dbReference>
<dbReference type="RefSeq" id="WP_046697089.1">
    <property type="nucleotide sequence ID" value="NZ_CP011376.1"/>
</dbReference>
<evidence type="ECO:0000256" key="10">
    <source>
        <dbReference type="SAM" id="SignalP"/>
    </source>
</evidence>
<dbReference type="GO" id="GO:0009279">
    <property type="term" value="C:cell outer membrane"/>
    <property type="evidence" value="ECO:0007669"/>
    <property type="project" value="UniProtKB-SubCell"/>
</dbReference>
<evidence type="ECO:0000256" key="4">
    <source>
        <dbReference type="ARBA" id="ARBA00022692"/>
    </source>
</evidence>
<sequence length="835" mass="92901">MRYSTLTLAILVATTSTQSHANSTDDDTPTVQLEALQVTVSTNTQSSLAFADTKKASDLTVKKEVLKHRSSTLGNALALESGIHSNPFGGGASAPVVRGQEGVRVKVLNNGLNVADMANVSPDHAIAVDTLLASRVEVVRGASTLMHANASPAGVINVIDERVPKHLPDGVTGESLFRFNTGSDEKLATASLVFPVADKLALRVEGMKRSANPYNVPAINFGEVLDYLPDSYNNSTVGTLGASYIGEKGYLGVAYSERKDNYGLVGHNHKFDHCEGHVFDTSRGFSSPERKYLIPYPHLMSDEDLVKGFHFHCGTDYDQDPSHSHEHVYGHKHDHTQKGPWVDLKSKTFTLQGEINSPIPSIDKIRLSASHSDYAHQEHDEGKHVPDPSKGTVFVQGNTSYWGNQGLSAKLSVHQSPTDRLSLVWGLDNQTNKTHALIPSLTEKAGNRRLLVNNTQKTNSLFGLSEYKIGNLKLHTALRHERTSIPVVYNMDEINAQINSGIGTQESPNLTPYTNRATSYALGAIWDISPKLRLDATYSHNERTPTPMELYYHGKHLATNSFLYGNKNLSEEKSNNGELGLTFKGDKWQVKGSIYTNHFDNYIHPENLYKNGNLSMRRFTQSKARLKGAELEIGYQVNDNLNVSVFGDVVRGKLYNFAPIFGNNIYEERFVGYDEDCWYEPDEPEYEEECRLTENVLVGQDTIVRPDRNAPRMSPDRIGVRMNGNYGNFSPSLEYIRVSAQNRTSNSVSAKYNSECPYHNDENRLCPIYINEDATNGYHLLNIGLDYHRNIGNSDTTWSIRLNNALNEKIYVHNSFLPFVPQQGRNISLSVSTKF</sequence>
<dbReference type="Pfam" id="PF07715">
    <property type="entry name" value="Plug"/>
    <property type="match status" value="1"/>
</dbReference>
<dbReference type="Pfam" id="PF00593">
    <property type="entry name" value="TonB_dep_Rec_b-barrel"/>
    <property type="match status" value="1"/>
</dbReference>
<reference evidence="13 14" key="1">
    <citation type="submission" date="2015-05" db="EMBL/GenBank/DDBJ databases">
        <authorList>
            <person name="Dickey A."/>
            <person name="Clawson M."/>
            <person name="Bono J."/>
            <person name="Loy J.D."/>
        </authorList>
    </citation>
    <scope>NUCLEOTIDE SEQUENCE [LARGE SCALE GENOMIC DNA]</scope>
    <source>
        <strain evidence="13 14">22581</strain>
    </source>
</reference>
<dbReference type="PANTHER" id="PTHR30069">
    <property type="entry name" value="TONB-DEPENDENT OUTER MEMBRANE RECEPTOR"/>
    <property type="match status" value="1"/>
</dbReference>
<dbReference type="EMBL" id="CP011376">
    <property type="protein sequence ID" value="AKG07204.1"/>
    <property type="molecule type" value="Genomic_DNA"/>
</dbReference>
<evidence type="ECO:0000256" key="7">
    <source>
        <dbReference type="ARBA" id="ARBA00023237"/>
    </source>
</evidence>
<dbReference type="PANTHER" id="PTHR30069:SF40">
    <property type="entry name" value="TONB-DEPENDENT RECEPTOR NMB0964-RELATED"/>
    <property type="match status" value="1"/>
</dbReference>
<keyword evidence="2 8" id="KW-0813">Transport</keyword>
<dbReference type="GO" id="GO:0044718">
    <property type="term" value="P:siderophore transmembrane transport"/>
    <property type="evidence" value="ECO:0007669"/>
    <property type="project" value="TreeGrafter"/>
</dbReference>
<feature type="chain" id="PRO_5042213888" evidence="10">
    <location>
        <begin position="22"/>
        <end position="835"/>
    </location>
</feature>
<keyword evidence="5 9" id="KW-0798">TonB box</keyword>
<dbReference type="AlphaFoldDB" id="A0AAC8PUV9"/>
<gene>
    <name evidence="13" type="ORF">AAX06_02385</name>
</gene>
<keyword evidence="7 8" id="KW-0998">Cell outer membrane</keyword>
<dbReference type="InterPro" id="IPR000531">
    <property type="entry name" value="Beta-barrel_TonB"/>
</dbReference>
<feature type="domain" description="TonB-dependent receptor-like beta-barrel" evidence="11">
    <location>
        <begin position="339"/>
        <end position="804"/>
    </location>
</feature>